<feature type="compositionally biased region" description="Polar residues" evidence="1">
    <location>
        <begin position="473"/>
        <end position="489"/>
    </location>
</feature>
<dbReference type="OrthoDB" id="2442602at2759"/>
<feature type="compositionally biased region" description="Basic and acidic residues" evidence="1">
    <location>
        <begin position="521"/>
        <end position="542"/>
    </location>
</feature>
<evidence type="ECO:0000256" key="1">
    <source>
        <dbReference type="SAM" id="MobiDB-lite"/>
    </source>
</evidence>
<keyword evidence="3" id="KW-1185">Reference proteome</keyword>
<accession>A0A8S0X2M2</accession>
<name>A0A8S0X2M2_CYCAE</name>
<organism evidence="2 3">
    <name type="scientific">Cyclocybe aegerita</name>
    <name type="common">Black poplar mushroom</name>
    <name type="synonym">Agrocybe aegerita</name>
    <dbReference type="NCBI Taxonomy" id="1973307"/>
    <lineage>
        <taxon>Eukaryota</taxon>
        <taxon>Fungi</taxon>
        <taxon>Dikarya</taxon>
        <taxon>Basidiomycota</taxon>
        <taxon>Agaricomycotina</taxon>
        <taxon>Agaricomycetes</taxon>
        <taxon>Agaricomycetidae</taxon>
        <taxon>Agaricales</taxon>
        <taxon>Agaricineae</taxon>
        <taxon>Bolbitiaceae</taxon>
        <taxon>Cyclocybe</taxon>
    </lineage>
</organism>
<feature type="compositionally biased region" description="Basic and acidic residues" evidence="1">
    <location>
        <begin position="279"/>
        <end position="315"/>
    </location>
</feature>
<feature type="region of interest" description="Disordered" evidence="1">
    <location>
        <begin position="158"/>
        <end position="246"/>
    </location>
</feature>
<feature type="compositionally biased region" description="Basic and acidic residues" evidence="1">
    <location>
        <begin position="594"/>
        <end position="604"/>
    </location>
</feature>
<feature type="region of interest" description="Disordered" evidence="1">
    <location>
        <begin position="1"/>
        <end position="65"/>
    </location>
</feature>
<gene>
    <name evidence="2" type="ORF">AAE3_LOCUS7471</name>
</gene>
<dbReference type="Proteomes" id="UP000467700">
    <property type="component" value="Unassembled WGS sequence"/>
</dbReference>
<evidence type="ECO:0000313" key="2">
    <source>
        <dbReference type="EMBL" id="CAA7265232.1"/>
    </source>
</evidence>
<feature type="compositionally biased region" description="Basic and acidic residues" evidence="1">
    <location>
        <begin position="35"/>
        <end position="65"/>
    </location>
</feature>
<evidence type="ECO:0000313" key="3">
    <source>
        <dbReference type="Proteomes" id="UP000467700"/>
    </source>
</evidence>
<sequence length="614" mass="67371">MIAKFHSAPGHSMETTLTINIPPPGHVRSRSGRLKAKEVEEVRVAKEKAEKEEQEREKYEREKYEREQELLMKEQLEREHHERERRHGDRNVSYKDKFHKMREKYDRVTLTHETHERELEMLNAKIKKMQAENDLLLDAIYLADASLYYRYFPESDSPPFGSAPLPPSTGRSDVHYHGQAPMSHLTAPPPMMVPSSSSASSSDPYVHSGLNPAYMPQQPHVEPSPGHRTQHQQMSQPPTPYATYGHYPPAVYSHSPSPFYTQVPGYYPPGMSASTSASGERDRDRDRDRDRGRGRDRERGERIDRHSRERERDRAPATASNHPPMPPPLPPLQSSMAAPPMSPHAAGGLTPTHTANNGSMLPPPPTSAASTSSNGTIVPRSSRSRRRSDVSSNNGHGGYIVTSPRHTRRGSGTTAGVPLAPEEMDLSLGGPVVLDVVSPGMPSRTRRSSRTSARDRDEELRGMDVDPEEGFETTRTSRNGSRTPTTRGASMNGVDVSASMRTPTPFATTPNGNGRGVPVQEETRAHEELQVEVRSSQNRELHTPAPAPVVSPPSEVEDGADGGGEGGRQAEDIVMRAEVNGLVPGSASDSPRAAGEEQGERMDVDSDAGSAPAS</sequence>
<protein>
    <submittedName>
        <fullName evidence="2">Uncharacterized protein</fullName>
    </submittedName>
</protein>
<dbReference type="AlphaFoldDB" id="A0A8S0X2M2"/>
<feature type="region of interest" description="Disordered" evidence="1">
    <location>
        <begin position="263"/>
        <end position="614"/>
    </location>
</feature>
<feature type="compositionally biased region" description="Low complexity" evidence="1">
    <location>
        <begin position="193"/>
        <end position="202"/>
    </location>
</feature>
<feature type="compositionally biased region" description="Basic and acidic residues" evidence="1">
    <location>
        <begin position="452"/>
        <end position="464"/>
    </location>
</feature>
<dbReference type="EMBL" id="CACVBS010000047">
    <property type="protein sequence ID" value="CAA7265232.1"/>
    <property type="molecule type" value="Genomic_DNA"/>
</dbReference>
<feature type="compositionally biased region" description="Polar residues" evidence="1">
    <location>
        <begin position="499"/>
        <end position="512"/>
    </location>
</feature>
<reference evidence="2 3" key="1">
    <citation type="submission" date="2020-01" db="EMBL/GenBank/DDBJ databases">
        <authorList>
            <person name="Gupta K D."/>
        </authorList>
    </citation>
    <scope>NUCLEOTIDE SEQUENCE [LARGE SCALE GENOMIC DNA]</scope>
</reference>
<comment type="caution">
    <text evidence="2">The sequence shown here is derived from an EMBL/GenBank/DDBJ whole genome shotgun (WGS) entry which is preliminary data.</text>
</comment>
<proteinExistence type="predicted"/>